<evidence type="ECO:0000313" key="11">
    <source>
        <dbReference type="EMBL" id="KAK1336556.1"/>
    </source>
</evidence>
<keyword evidence="3" id="KW-0967">Endosome</keyword>
<evidence type="ECO:0000256" key="6">
    <source>
        <dbReference type="ARBA" id="ARBA00023180"/>
    </source>
</evidence>
<dbReference type="PROSITE" id="PS50835">
    <property type="entry name" value="IG_LIKE"/>
    <property type="match status" value="1"/>
</dbReference>
<dbReference type="InterPro" id="IPR011162">
    <property type="entry name" value="MHC_I/II-like_Ag-recog"/>
</dbReference>
<evidence type="ECO:0000256" key="3">
    <source>
        <dbReference type="ARBA" id="ARBA00022753"/>
    </source>
</evidence>
<evidence type="ECO:0000256" key="2">
    <source>
        <dbReference type="ARBA" id="ARBA00004608"/>
    </source>
</evidence>
<comment type="subcellular location">
    <subcellularLocation>
        <location evidence="1">Cell membrane</location>
        <topology evidence="1">Single-pass type I membrane protein</topology>
    </subcellularLocation>
    <subcellularLocation>
        <location evidence="2">Endosome membrane</location>
    </subcellularLocation>
</comment>
<dbReference type="InterPro" id="IPR050208">
    <property type="entry name" value="MHC_class-I_related"/>
</dbReference>
<dbReference type="SMART" id="SM00407">
    <property type="entry name" value="IGc1"/>
    <property type="match status" value="1"/>
</dbReference>
<dbReference type="GO" id="GO:0048006">
    <property type="term" value="P:antigen processing and presentation, endogenous lipid antigen via MHC class Ib"/>
    <property type="evidence" value="ECO:0007669"/>
    <property type="project" value="TreeGrafter"/>
</dbReference>
<comment type="caution">
    <text evidence="11">The sequence shown here is derived from an EMBL/GenBank/DDBJ whole genome shotgun (WGS) entry which is preliminary data.</text>
</comment>
<dbReference type="InterPro" id="IPR003597">
    <property type="entry name" value="Ig_C1-set"/>
</dbReference>
<proteinExistence type="predicted"/>
<dbReference type="GO" id="GO:0048007">
    <property type="term" value="P:antigen processing and presentation, exogenous lipid antigen via MHC class Ib"/>
    <property type="evidence" value="ECO:0007669"/>
    <property type="project" value="TreeGrafter"/>
</dbReference>
<sequence length="345" mass="39182">MLLLQIPLLAVLLAPGDNKDAFQEDISFKVIHSSSFYNRSCVKSRSSAWLGDLQTLRVDNSGRIIFLRPWSTGNLTKKEIKEMEEYHHALSIEMQNELHRHARQRQLKYPFEVQATGGCELHPGGAIVAFYQFAYQGSELLHFQNTSWLPSVKDEITAQPMSRVFSQYHVANKITQRMLSDTCPRFLLSILDAGKADLQRVSFLSSAVKPEAWLSTASNPGPDRQMLVCHVSGFHPKPIWVKWMRGEQVQQRTQQSGILPNADGTWYLQVFLEVEATETSGLYCRVRHSSLGGQDIILYLERHRSSRGWIIVAVMVPLVLLTALAFGLRKRWSHCEPPATLLPLE</sequence>
<dbReference type="Pfam" id="PF07654">
    <property type="entry name" value="C1-set"/>
    <property type="match status" value="1"/>
</dbReference>
<protein>
    <recommendedName>
        <fullName evidence="10">Ig-like domain-containing protein</fullName>
    </recommendedName>
</protein>
<evidence type="ECO:0000256" key="9">
    <source>
        <dbReference type="SAM" id="SignalP"/>
    </source>
</evidence>
<evidence type="ECO:0000256" key="7">
    <source>
        <dbReference type="ARBA" id="ARBA00023319"/>
    </source>
</evidence>
<keyword evidence="5 8" id="KW-0472">Membrane</keyword>
<dbReference type="GO" id="GO:0030883">
    <property type="term" value="F:endogenous lipid antigen binding"/>
    <property type="evidence" value="ECO:0007669"/>
    <property type="project" value="TreeGrafter"/>
</dbReference>
<dbReference type="PANTHER" id="PTHR16675:SF160">
    <property type="entry name" value="T-CELL SURFACE GLYCOPROTEIN CD1A"/>
    <property type="match status" value="1"/>
</dbReference>
<dbReference type="EMBL" id="JAULJE010000012">
    <property type="protein sequence ID" value="KAK1336556.1"/>
    <property type="molecule type" value="Genomic_DNA"/>
</dbReference>
<dbReference type="Gene3D" id="3.30.500.10">
    <property type="entry name" value="MHC class I-like antigen recognition-like"/>
    <property type="match status" value="1"/>
</dbReference>
<feature type="chain" id="PRO_5041414711" description="Ig-like domain-containing protein" evidence="9">
    <location>
        <begin position="19"/>
        <end position="345"/>
    </location>
</feature>
<dbReference type="PANTHER" id="PTHR16675">
    <property type="entry name" value="MHC CLASS I-RELATED"/>
    <property type="match status" value="1"/>
</dbReference>
<dbReference type="InterPro" id="IPR013783">
    <property type="entry name" value="Ig-like_fold"/>
</dbReference>
<evidence type="ECO:0000259" key="10">
    <source>
        <dbReference type="PROSITE" id="PS50835"/>
    </source>
</evidence>
<dbReference type="GO" id="GO:0006955">
    <property type="term" value="P:immune response"/>
    <property type="evidence" value="ECO:0007669"/>
    <property type="project" value="TreeGrafter"/>
</dbReference>
<evidence type="ECO:0000256" key="5">
    <source>
        <dbReference type="ARBA" id="ARBA00023136"/>
    </source>
</evidence>
<accession>A0AA40LKA7</accession>
<evidence type="ECO:0000313" key="12">
    <source>
        <dbReference type="Proteomes" id="UP001177744"/>
    </source>
</evidence>
<dbReference type="GO" id="GO:0071723">
    <property type="term" value="F:lipopeptide binding"/>
    <property type="evidence" value="ECO:0007669"/>
    <property type="project" value="TreeGrafter"/>
</dbReference>
<keyword evidence="4" id="KW-0391">Immunity</keyword>
<keyword evidence="8" id="KW-0812">Transmembrane</keyword>
<gene>
    <name evidence="11" type="ORF">QTO34_002588</name>
</gene>
<keyword evidence="12" id="KW-1185">Reference proteome</keyword>
<evidence type="ECO:0000256" key="8">
    <source>
        <dbReference type="SAM" id="Phobius"/>
    </source>
</evidence>
<keyword evidence="8" id="KW-1133">Transmembrane helix</keyword>
<keyword evidence="7" id="KW-0393">Immunoglobulin domain</keyword>
<dbReference type="GO" id="GO:0009897">
    <property type="term" value="C:external side of plasma membrane"/>
    <property type="evidence" value="ECO:0007669"/>
    <property type="project" value="TreeGrafter"/>
</dbReference>
<keyword evidence="6" id="KW-0325">Glycoprotein</keyword>
<dbReference type="InterPro" id="IPR037055">
    <property type="entry name" value="MHC_I-like_Ag-recog_sf"/>
</dbReference>
<keyword evidence="9" id="KW-0732">Signal</keyword>
<dbReference type="FunFam" id="2.60.40.10:FF:000254">
    <property type="entry name" value="Antigen-presenting glycoprotein CD1d1"/>
    <property type="match status" value="1"/>
</dbReference>
<dbReference type="SUPFAM" id="SSF48726">
    <property type="entry name" value="Immunoglobulin"/>
    <property type="match status" value="1"/>
</dbReference>
<dbReference type="InterPro" id="IPR011161">
    <property type="entry name" value="MHC_I-like_Ag-recog"/>
</dbReference>
<feature type="transmembrane region" description="Helical" evidence="8">
    <location>
        <begin position="308"/>
        <end position="328"/>
    </location>
</feature>
<dbReference type="Proteomes" id="UP001177744">
    <property type="component" value="Unassembled WGS sequence"/>
</dbReference>
<evidence type="ECO:0000256" key="1">
    <source>
        <dbReference type="ARBA" id="ARBA00004251"/>
    </source>
</evidence>
<dbReference type="InterPro" id="IPR036179">
    <property type="entry name" value="Ig-like_dom_sf"/>
</dbReference>
<dbReference type="GO" id="GO:0001916">
    <property type="term" value="P:positive regulation of T cell mediated cytotoxicity"/>
    <property type="evidence" value="ECO:0007669"/>
    <property type="project" value="TreeGrafter"/>
</dbReference>
<dbReference type="GO" id="GO:0005615">
    <property type="term" value="C:extracellular space"/>
    <property type="evidence" value="ECO:0007669"/>
    <property type="project" value="TreeGrafter"/>
</dbReference>
<name>A0AA40LKA7_CNENI</name>
<dbReference type="InterPro" id="IPR007110">
    <property type="entry name" value="Ig-like_dom"/>
</dbReference>
<reference evidence="11" key="1">
    <citation type="submission" date="2023-06" db="EMBL/GenBank/DDBJ databases">
        <title>Reference genome for the Northern bat (Eptesicus nilssonii), a most northern bat species.</title>
        <authorList>
            <person name="Laine V.N."/>
            <person name="Pulliainen A.T."/>
            <person name="Lilley T.M."/>
        </authorList>
    </citation>
    <scope>NUCLEOTIDE SEQUENCE</scope>
    <source>
        <strain evidence="11">BLF_Eptnil</strain>
        <tissue evidence="11">Kidney</tissue>
    </source>
</reference>
<feature type="signal peptide" evidence="9">
    <location>
        <begin position="1"/>
        <end position="18"/>
    </location>
</feature>
<dbReference type="SUPFAM" id="SSF54452">
    <property type="entry name" value="MHC antigen-recognition domain"/>
    <property type="match status" value="1"/>
</dbReference>
<dbReference type="AlphaFoldDB" id="A0AA40LKA7"/>
<organism evidence="11 12">
    <name type="scientific">Cnephaeus nilssonii</name>
    <name type="common">Northern bat</name>
    <name type="synonym">Eptesicus nilssonii</name>
    <dbReference type="NCBI Taxonomy" id="3371016"/>
    <lineage>
        <taxon>Eukaryota</taxon>
        <taxon>Metazoa</taxon>
        <taxon>Chordata</taxon>
        <taxon>Craniata</taxon>
        <taxon>Vertebrata</taxon>
        <taxon>Euteleostomi</taxon>
        <taxon>Mammalia</taxon>
        <taxon>Eutheria</taxon>
        <taxon>Laurasiatheria</taxon>
        <taxon>Chiroptera</taxon>
        <taxon>Yangochiroptera</taxon>
        <taxon>Vespertilionidae</taxon>
        <taxon>Cnephaeus</taxon>
    </lineage>
</organism>
<dbReference type="Pfam" id="PF16497">
    <property type="entry name" value="MHC_I_3"/>
    <property type="match status" value="1"/>
</dbReference>
<evidence type="ECO:0000256" key="4">
    <source>
        <dbReference type="ARBA" id="ARBA00022859"/>
    </source>
</evidence>
<dbReference type="GO" id="GO:0010008">
    <property type="term" value="C:endosome membrane"/>
    <property type="evidence" value="ECO:0007669"/>
    <property type="project" value="UniProtKB-SubCell"/>
</dbReference>
<dbReference type="GO" id="GO:0030884">
    <property type="term" value="F:exogenous lipid antigen binding"/>
    <property type="evidence" value="ECO:0007669"/>
    <property type="project" value="TreeGrafter"/>
</dbReference>
<dbReference type="Gene3D" id="2.60.40.10">
    <property type="entry name" value="Immunoglobulins"/>
    <property type="match status" value="1"/>
</dbReference>
<feature type="domain" description="Ig-like" evidence="10">
    <location>
        <begin position="210"/>
        <end position="290"/>
    </location>
</feature>